<dbReference type="AlphaFoldDB" id="A0A3E0IKS6"/>
<proteinExistence type="predicted"/>
<dbReference type="OrthoDB" id="2404792at2"/>
<dbReference type="InterPro" id="IPR008964">
    <property type="entry name" value="Invasin/intimin_cell_adhesion"/>
</dbReference>
<sequence>MEKLKYPFAKKEDLLKLNLQHFAQRAGDDEIMFGLADIIIGEGDDIIRFDGKNGDERSYLQVEGGSVTFEPEFEDISFQDFGNGPYDQRVVAFNITVKIIAGQETIDMLKLAIGGTQDVKGKDGNASGVADSPLGASNRKRAKAMRIHPRFRSDHDADINIYKAASNSEVERSFGNEQGTLEMEFVAYPRDNADANKIGNYFYTGTTDPNNVLPTWDELFKGTTSSTTVTNTKVTTITLNSNDTEIAPLETTTVTADVKPDNANDKGVTYSTQDTEFATVDADTGVVTGVSSGTATITATAKDGSGVTGSIQITVS</sequence>
<evidence type="ECO:0000256" key="1">
    <source>
        <dbReference type="SAM" id="MobiDB-lite"/>
    </source>
</evidence>
<reference evidence="5 6" key="1">
    <citation type="journal article" date="2018" name="Vet. Microbiol.">
        <title>Characterisation of Staphylococcus felis isolated from cats using whole genome sequencing.</title>
        <authorList>
            <person name="Worthing K."/>
            <person name="Pang S."/>
            <person name="Trott D.J."/>
            <person name="Abraham S."/>
            <person name="Coombs G.W."/>
            <person name="Jordan D."/>
            <person name="McIntyre L."/>
            <person name="Davies M.R."/>
            <person name="Norris J."/>
        </authorList>
    </citation>
    <scope>NUCLEOTIDE SEQUENCE [LARGE SCALE GENOMIC DNA]</scope>
    <source>
        <strain evidence="4 5">F25</strain>
        <strain evidence="3 6">F9</strain>
    </source>
</reference>
<dbReference type="EMBL" id="QKYD01000075">
    <property type="protein sequence ID" value="REI22987.1"/>
    <property type="molecule type" value="Genomic_DNA"/>
</dbReference>
<evidence type="ECO:0000313" key="3">
    <source>
        <dbReference type="EMBL" id="REH88998.1"/>
    </source>
</evidence>
<name>A0A3E0IKS6_9STAP</name>
<organism evidence="3 6">
    <name type="scientific">Staphylococcus felis</name>
    <dbReference type="NCBI Taxonomy" id="46127"/>
    <lineage>
        <taxon>Bacteria</taxon>
        <taxon>Bacillati</taxon>
        <taxon>Bacillota</taxon>
        <taxon>Bacilli</taxon>
        <taxon>Bacillales</taxon>
        <taxon>Staphylococcaceae</taxon>
        <taxon>Staphylococcus</taxon>
    </lineage>
</organism>
<accession>A0A3E0IKS6</accession>
<dbReference type="Pfam" id="PF02368">
    <property type="entry name" value="Big_2"/>
    <property type="match status" value="1"/>
</dbReference>
<feature type="domain" description="BIG2" evidence="2">
    <location>
        <begin position="233"/>
        <end position="311"/>
    </location>
</feature>
<evidence type="ECO:0000313" key="6">
    <source>
        <dbReference type="Proteomes" id="UP000256562"/>
    </source>
</evidence>
<evidence type="ECO:0000313" key="4">
    <source>
        <dbReference type="EMBL" id="REI22987.1"/>
    </source>
</evidence>
<feature type="region of interest" description="Disordered" evidence="1">
    <location>
        <begin position="122"/>
        <end position="142"/>
    </location>
</feature>
<gene>
    <name evidence="4" type="ORF">DOS76_04520</name>
    <name evidence="3" type="ORF">DOS83_13725</name>
</gene>
<dbReference type="SMART" id="SM00635">
    <property type="entry name" value="BID_2"/>
    <property type="match status" value="1"/>
</dbReference>
<dbReference type="EMBL" id="QKXQ01000712">
    <property type="protein sequence ID" value="REH88998.1"/>
    <property type="molecule type" value="Genomic_DNA"/>
</dbReference>
<dbReference type="Proteomes" id="UP000256562">
    <property type="component" value="Unassembled WGS sequence"/>
</dbReference>
<evidence type="ECO:0000259" key="2">
    <source>
        <dbReference type="SMART" id="SM00635"/>
    </source>
</evidence>
<dbReference type="RefSeq" id="WP_115871735.1">
    <property type="nucleotide sequence ID" value="NZ_JBBEFH010000002.1"/>
</dbReference>
<dbReference type="Proteomes" id="UP000256337">
    <property type="component" value="Unassembled WGS sequence"/>
</dbReference>
<protein>
    <recommendedName>
        <fullName evidence="2">BIG2 domain-containing protein</fullName>
    </recommendedName>
</protein>
<dbReference type="SUPFAM" id="SSF49373">
    <property type="entry name" value="Invasin/intimin cell-adhesion fragments"/>
    <property type="match status" value="1"/>
</dbReference>
<evidence type="ECO:0000313" key="5">
    <source>
        <dbReference type="Proteomes" id="UP000256337"/>
    </source>
</evidence>
<comment type="caution">
    <text evidence="3">The sequence shown here is derived from an EMBL/GenBank/DDBJ whole genome shotgun (WGS) entry which is preliminary data.</text>
</comment>
<dbReference type="InterPro" id="IPR003343">
    <property type="entry name" value="Big_2"/>
</dbReference>
<dbReference type="Gene3D" id="2.60.40.1080">
    <property type="match status" value="1"/>
</dbReference>